<keyword evidence="3 6" id="KW-0815">Transposition</keyword>
<organism evidence="7 8">
    <name type="scientific">Scytonema millei VB511283</name>
    <dbReference type="NCBI Taxonomy" id="1245923"/>
    <lineage>
        <taxon>Bacteria</taxon>
        <taxon>Bacillati</taxon>
        <taxon>Cyanobacteriota</taxon>
        <taxon>Cyanophyceae</taxon>
        <taxon>Nostocales</taxon>
        <taxon>Scytonemataceae</taxon>
        <taxon>Scytonema</taxon>
    </lineage>
</organism>
<gene>
    <name evidence="7" type="ORF">QH73_0023035</name>
</gene>
<evidence type="ECO:0000256" key="6">
    <source>
        <dbReference type="RuleBase" id="RU365089"/>
    </source>
</evidence>
<dbReference type="PANTHER" id="PTHR33217:SF5">
    <property type="entry name" value="MUTATOR FAMILY TRANSPOSASE"/>
    <property type="match status" value="1"/>
</dbReference>
<dbReference type="GO" id="GO:0004803">
    <property type="term" value="F:transposase activity"/>
    <property type="evidence" value="ECO:0007669"/>
    <property type="project" value="UniProtKB-UniRule"/>
</dbReference>
<keyword evidence="6" id="KW-0814">Transposable element</keyword>
<accession>A0A9X5E8T9</accession>
<dbReference type="RefSeq" id="WP_165587767.1">
    <property type="nucleotide sequence ID" value="NZ_JTJC03000008.1"/>
</dbReference>
<comment type="function">
    <text evidence="1 6">Required for the transposition of the insertion element.</text>
</comment>
<dbReference type="InterPro" id="IPR001207">
    <property type="entry name" value="Transposase_mutator"/>
</dbReference>
<protein>
    <recommendedName>
        <fullName evidence="6">Mutator family transposase</fullName>
    </recommendedName>
</protein>
<comment type="caution">
    <text evidence="7">The sequence shown here is derived from an EMBL/GenBank/DDBJ whole genome shotgun (WGS) entry which is preliminary data.</text>
</comment>
<evidence type="ECO:0000256" key="4">
    <source>
        <dbReference type="ARBA" id="ARBA00023125"/>
    </source>
</evidence>
<dbReference type="EMBL" id="JTJC03000008">
    <property type="protein sequence ID" value="NHC37475.1"/>
    <property type="molecule type" value="Genomic_DNA"/>
</dbReference>
<dbReference type="GO" id="GO:0006313">
    <property type="term" value="P:DNA transposition"/>
    <property type="evidence" value="ECO:0007669"/>
    <property type="project" value="UniProtKB-UniRule"/>
</dbReference>
<keyword evidence="5 6" id="KW-0233">DNA recombination</keyword>
<evidence type="ECO:0000256" key="5">
    <source>
        <dbReference type="ARBA" id="ARBA00023172"/>
    </source>
</evidence>
<proteinExistence type="inferred from homology"/>
<dbReference type="PANTHER" id="PTHR33217">
    <property type="entry name" value="TRANSPOSASE FOR INSERTION SEQUENCE ELEMENT IS1081"/>
    <property type="match status" value="1"/>
</dbReference>
<dbReference type="GO" id="GO:0003677">
    <property type="term" value="F:DNA binding"/>
    <property type="evidence" value="ECO:0007669"/>
    <property type="project" value="UniProtKB-UniRule"/>
</dbReference>
<evidence type="ECO:0000313" key="7">
    <source>
        <dbReference type="EMBL" id="NHC37475.1"/>
    </source>
</evidence>
<evidence type="ECO:0000256" key="2">
    <source>
        <dbReference type="ARBA" id="ARBA00010961"/>
    </source>
</evidence>
<evidence type="ECO:0000256" key="1">
    <source>
        <dbReference type="ARBA" id="ARBA00002190"/>
    </source>
</evidence>
<evidence type="ECO:0000256" key="3">
    <source>
        <dbReference type="ARBA" id="ARBA00022578"/>
    </source>
</evidence>
<sequence>MRANQIELDLISGNFDETLTKYKPQAALSTVSTITPISTPVNPSLAELWEKFVEYKRPQCCCWNKRDLTGLMTRFCRCMRSCMSTRDIQAQLQDLYGVEVSAGLISNVALCRGRGAQTRRKIVVLIRFTQSFTLMQSSSKSAPVGRVINKAIHLALGVNLSGAKELLGMWMTQNESAKFWLQVLTELQNRGVKDIFIACVDGLTGFPDAICRCVSQNPGTNVHCSSGEKFLELRVLQRP</sequence>
<evidence type="ECO:0000313" key="8">
    <source>
        <dbReference type="Proteomes" id="UP000031532"/>
    </source>
</evidence>
<reference evidence="7 8" key="1">
    <citation type="journal article" date="2015" name="Genome Announc.">
        <title>Draft Genome Sequence of the Terrestrial Cyanobacterium Scytonema millei VB511283, Isolated from Eastern India.</title>
        <authorList>
            <person name="Sen D."/>
            <person name="Chandrababunaidu M.M."/>
            <person name="Singh D."/>
            <person name="Sanghi N."/>
            <person name="Ghorai A."/>
            <person name="Mishra G.P."/>
            <person name="Madduluri M."/>
            <person name="Adhikary S.P."/>
            <person name="Tripathy S."/>
        </authorList>
    </citation>
    <scope>NUCLEOTIDE SEQUENCE [LARGE SCALE GENOMIC DNA]</scope>
    <source>
        <strain evidence="7 8">VB511283</strain>
    </source>
</reference>
<dbReference type="AlphaFoldDB" id="A0A9X5E8T9"/>
<keyword evidence="8" id="KW-1185">Reference proteome</keyword>
<keyword evidence="4 6" id="KW-0238">DNA-binding</keyword>
<dbReference type="Pfam" id="PF00872">
    <property type="entry name" value="Transposase_mut"/>
    <property type="match status" value="1"/>
</dbReference>
<name>A0A9X5E8T9_9CYAN</name>
<comment type="similarity">
    <text evidence="2 6">Belongs to the transposase mutator family.</text>
</comment>
<dbReference type="Proteomes" id="UP000031532">
    <property type="component" value="Unassembled WGS sequence"/>
</dbReference>